<evidence type="ECO:0000256" key="1">
    <source>
        <dbReference type="SAM" id="MobiDB-lite"/>
    </source>
</evidence>
<accession>A0A078I5Z6</accession>
<dbReference type="Proteomes" id="UP000028999">
    <property type="component" value="Unassembled WGS sequence"/>
</dbReference>
<dbReference type="AlphaFoldDB" id="A0A078I5Z6"/>
<protein>
    <submittedName>
        <fullName evidence="2">BnaC05g21610D protein</fullName>
    </submittedName>
</protein>
<gene>
    <name evidence="2" type="primary">BnaC05g21610D</name>
    <name evidence="2" type="ORF">GSBRNA2T00083677001</name>
</gene>
<dbReference type="Gramene" id="CDY46295">
    <property type="protein sequence ID" value="CDY46295"/>
    <property type="gene ID" value="GSBRNA2T00083677001"/>
</dbReference>
<organism evidence="2 3">
    <name type="scientific">Brassica napus</name>
    <name type="common">Rape</name>
    <dbReference type="NCBI Taxonomy" id="3708"/>
    <lineage>
        <taxon>Eukaryota</taxon>
        <taxon>Viridiplantae</taxon>
        <taxon>Streptophyta</taxon>
        <taxon>Embryophyta</taxon>
        <taxon>Tracheophyta</taxon>
        <taxon>Spermatophyta</taxon>
        <taxon>Magnoliopsida</taxon>
        <taxon>eudicotyledons</taxon>
        <taxon>Gunneridae</taxon>
        <taxon>Pentapetalae</taxon>
        <taxon>rosids</taxon>
        <taxon>malvids</taxon>
        <taxon>Brassicales</taxon>
        <taxon>Brassicaceae</taxon>
        <taxon>Brassiceae</taxon>
        <taxon>Brassica</taxon>
    </lineage>
</organism>
<keyword evidence="3" id="KW-1185">Reference proteome</keyword>
<sequence length="23" mass="2387">MDFNGNSNAGSSSRSKKRGCIGL</sequence>
<name>A0A078I5Z6_BRANA</name>
<reference evidence="2 3" key="1">
    <citation type="journal article" date="2014" name="Science">
        <title>Plant genetics. Early allopolyploid evolution in the post-Neolithic Brassica napus oilseed genome.</title>
        <authorList>
            <person name="Chalhoub B."/>
            <person name="Denoeud F."/>
            <person name="Liu S."/>
            <person name="Parkin I.A."/>
            <person name="Tang H."/>
            <person name="Wang X."/>
            <person name="Chiquet J."/>
            <person name="Belcram H."/>
            <person name="Tong C."/>
            <person name="Samans B."/>
            <person name="Correa M."/>
            <person name="Da Silva C."/>
            <person name="Just J."/>
            <person name="Falentin C."/>
            <person name="Koh C.S."/>
            <person name="Le Clainche I."/>
            <person name="Bernard M."/>
            <person name="Bento P."/>
            <person name="Noel B."/>
            <person name="Labadie K."/>
            <person name="Alberti A."/>
            <person name="Charles M."/>
            <person name="Arnaud D."/>
            <person name="Guo H."/>
            <person name="Daviaud C."/>
            <person name="Alamery S."/>
            <person name="Jabbari K."/>
            <person name="Zhao M."/>
            <person name="Edger P.P."/>
            <person name="Chelaifa H."/>
            <person name="Tack D."/>
            <person name="Lassalle G."/>
            <person name="Mestiri I."/>
            <person name="Schnel N."/>
            <person name="Le Paslier M.C."/>
            <person name="Fan G."/>
            <person name="Renault V."/>
            <person name="Bayer P.E."/>
            <person name="Golicz A.A."/>
            <person name="Manoli S."/>
            <person name="Lee T.H."/>
            <person name="Thi V.H."/>
            <person name="Chalabi S."/>
            <person name="Hu Q."/>
            <person name="Fan C."/>
            <person name="Tollenaere R."/>
            <person name="Lu Y."/>
            <person name="Battail C."/>
            <person name="Shen J."/>
            <person name="Sidebottom C.H."/>
            <person name="Wang X."/>
            <person name="Canaguier A."/>
            <person name="Chauveau A."/>
            <person name="Berard A."/>
            <person name="Deniot G."/>
            <person name="Guan M."/>
            <person name="Liu Z."/>
            <person name="Sun F."/>
            <person name="Lim Y.P."/>
            <person name="Lyons E."/>
            <person name="Town C.D."/>
            <person name="Bancroft I."/>
            <person name="Wang X."/>
            <person name="Meng J."/>
            <person name="Ma J."/>
            <person name="Pires J.C."/>
            <person name="King G.J."/>
            <person name="Brunel D."/>
            <person name="Delourme R."/>
            <person name="Renard M."/>
            <person name="Aury J.M."/>
            <person name="Adams K.L."/>
            <person name="Batley J."/>
            <person name="Snowdon R.J."/>
            <person name="Tost J."/>
            <person name="Edwards D."/>
            <person name="Zhou Y."/>
            <person name="Hua W."/>
            <person name="Sharpe A.G."/>
            <person name="Paterson A.H."/>
            <person name="Guan C."/>
            <person name="Wincker P."/>
        </authorList>
    </citation>
    <scope>NUCLEOTIDE SEQUENCE [LARGE SCALE GENOMIC DNA]</scope>
    <source>
        <strain evidence="3">cv. Darmor-bzh</strain>
    </source>
</reference>
<evidence type="ECO:0000313" key="2">
    <source>
        <dbReference type="EMBL" id="CDY46295.1"/>
    </source>
</evidence>
<feature type="compositionally biased region" description="Low complexity" evidence="1">
    <location>
        <begin position="1"/>
        <end position="13"/>
    </location>
</feature>
<feature type="compositionally biased region" description="Basic residues" evidence="1">
    <location>
        <begin position="14"/>
        <end position="23"/>
    </location>
</feature>
<evidence type="ECO:0000313" key="3">
    <source>
        <dbReference type="Proteomes" id="UP000028999"/>
    </source>
</evidence>
<feature type="region of interest" description="Disordered" evidence="1">
    <location>
        <begin position="1"/>
        <end position="23"/>
    </location>
</feature>
<proteinExistence type="predicted"/>
<dbReference type="EMBL" id="LK032659">
    <property type="protein sequence ID" value="CDY46295.1"/>
    <property type="molecule type" value="Genomic_DNA"/>
</dbReference>
<dbReference type="PaxDb" id="3708-A0A078I5Z6"/>